<dbReference type="Gene3D" id="3.10.450.530">
    <property type="entry name" value="Ribonuclease toxin, BrnT, of type II toxin-antitoxin system"/>
    <property type="match status" value="1"/>
</dbReference>
<dbReference type="STRING" id="661089.ciss_07820"/>
<dbReference type="InterPro" id="IPR007460">
    <property type="entry name" value="BrnT_toxin"/>
</dbReference>
<gene>
    <name evidence="1" type="ORF">ciss_07820</name>
</gene>
<organism evidence="1 2">
    <name type="scientific">Carboxydothermus islandicus</name>
    <dbReference type="NCBI Taxonomy" id="661089"/>
    <lineage>
        <taxon>Bacteria</taxon>
        <taxon>Bacillati</taxon>
        <taxon>Bacillota</taxon>
        <taxon>Clostridia</taxon>
        <taxon>Thermoanaerobacterales</taxon>
        <taxon>Thermoanaerobacteraceae</taxon>
        <taxon>Carboxydothermus</taxon>
    </lineage>
</organism>
<dbReference type="AlphaFoldDB" id="A0A1L8D135"/>
<protein>
    <recommendedName>
        <fullName evidence="3">BrnT family toxin</fullName>
    </recommendedName>
</protein>
<dbReference type="Pfam" id="PF04365">
    <property type="entry name" value="BrnT_toxin"/>
    <property type="match status" value="1"/>
</dbReference>
<evidence type="ECO:0008006" key="3">
    <source>
        <dbReference type="Google" id="ProtNLM"/>
    </source>
</evidence>
<accession>A0A1L8D135</accession>
<keyword evidence="2" id="KW-1185">Reference proteome</keyword>
<dbReference type="RefSeq" id="WP_075865033.1">
    <property type="nucleotide sequence ID" value="NZ_BDJL01000019.1"/>
</dbReference>
<sequence>MKIKRIDWTPDRINHIARHNISPEEVEEAAFDSPCVIQVLKQADRNPEQKIYRLLGRTSEGRYIVFIFIYEGHGVAYPVTARDMTPKERRYYLERLS</sequence>
<dbReference type="EMBL" id="BDJL01000019">
    <property type="protein sequence ID" value="GAV24849.1"/>
    <property type="molecule type" value="Genomic_DNA"/>
</dbReference>
<dbReference type="Proteomes" id="UP000187338">
    <property type="component" value="Unassembled WGS sequence"/>
</dbReference>
<evidence type="ECO:0000313" key="2">
    <source>
        <dbReference type="Proteomes" id="UP000187338"/>
    </source>
</evidence>
<evidence type="ECO:0000313" key="1">
    <source>
        <dbReference type="EMBL" id="GAV24849.1"/>
    </source>
</evidence>
<name>A0A1L8D135_9THEO</name>
<dbReference type="InterPro" id="IPR038573">
    <property type="entry name" value="BrnT_sf"/>
</dbReference>
<proteinExistence type="predicted"/>
<reference evidence="2" key="1">
    <citation type="submission" date="2016-12" db="EMBL/GenBank/DDBJ databases">
        <title>Draft Genome Sequences od Carboxydothermus pertinax and islandicus, Hydrogenogenic Carboxydotrophic Bacteria.</title>
        <authorList>
            <person name="Fukuyama Y."/>
            <person name="Ohmae K."/>
            <person name="Yoneda Y."/>
            <person name="Yoshida T."/>
            <person name="Sako Y."/>
        </authorList>
    </citation>
    <scope>NUCLEOTIDE SEQUENCE [LARGE SCALE GENOMIC DNA]</scope>
    <source>
        <strain evidence="2">SET</strain>
    </source>
</reference>
<comment type="caution">
    <text evidence="1">The sequence shown here is derived from an EMBL/GenBank/DDBJ whole genome shotgun (WGS) entry which is preliminary data.</text>
</comment>